<feature type="region of interest" description="Disordered" evidence="1">
    <location>
        <begin position="1"/>
        <end position="96"/>
    </location>
</feature>
<feature type="compositionally biased region" description="Polar residues" evidence="1">
    <location>
        <begin position="79"/>
        <end position="96"/>
    </location>
</feature>
<organism evidence="2 3">
    <name type="scientific">Madurella mycetomatis</name>
    <dbReference type="NCBI Taxonomy" id="100816"/>
    <lineage>
        <taxon>Eukaryota</taxon>
        <taxon>Fungi</taxon>
        <taxon>Dikarya</taxon>
        <taxon>Ascomycota</taxon>
        <taxon>Pezizomycotina</taxon>
        <taxon>Sordariomycetes</taxon>
        <taxon>Sordariomycetidae</taxon>
        <taxon>Sordariales</taxon>
        <taxon>Sordariales incertae sedis</taxon>
        <taxon>Madurella</taxon>
    </lineage>
</organism>
<keyword evidence="3" id="KW-1185">Reference proteome</keyword>
<dbReference type="EMBL" id="LCTW02000007">
    <property type="protein sequence ID" value="KXX82854.1"/>
    <property type="molecule type" value="Genomic_DNA"/>
</dbReference>
<feature type="compositionally biased region" description="Polar residues" evidence="1">
    <location>
        <begin position="1"/>
        <end position="10"/>
    </location>
</feature>
<evidence type="ECO:0000313" key="3">
    <source>
        <dbReference type="Proteomes" id="UP000078237"/>
    </source>
</evidence>
<dbReference type="AlphaFoldDB" id="A0A175WJ06"/>
<dbReference type="VEuPathDB" id="FungiDB:MMYC01_200569"/>
<sequence>MRSPTKASSRNDGRVVAGTKFETRRHTRSRSPQLIGDNISSAQLANASSDDAATAQSKQSMDCDAHPLPTVAGLHKPESNVSSTETGGTDNTIKDISTTGSRSLACVPATYLTAALTRSNVEQHQRELAQFPTDSISGWVHGAGIGDRLAGRFVPSAAYSIRTANSISSMASTTTSQDWQFVPSPMRTDDQVADAGAWCEDWIGPAVYTLSRISLNSE</sequence>
<name>A0A175WJ06_9PEZI</name>
<evidence type="ECO:0000313" key="2">
    <source>
        <dbReference type="EMBL" id="KXX82854.1"/>
    </source>
</evidence>
<proteinExistence type="predicted"/>
<evidence type="ECO:0000256" key="1">
    <source>
        <dbReference type="SAM" id="MobiDB-lite"/>
    </source>
</evidence>
<protein>
    <submittedName>
        <fullName evidence="2">Uncharacterized protein</fullName>
    </submittedName>
</protein>
<reference evidence="2 3" key="1">
    <citation type="journal article" date="2016" name="Genome Announc.">
        <title>Genome Sequence of Madurella mycetomatis mm55, Isolated from a Human Mycetoma Case in Sudan.</title>
        <authorList>
            <person name="Smit S."/>
            <person name="Derks M.F."/>
            <person name="Bervoets S."/>
            <person name="Fahal A."/>
            <person name="van Leeuwen W."/>
            <person name="van Belkum A."/>
            <person name="van de Sande W.W."/>
        </authorList>
    </citation>
    <scope>NUCLEOTIDE SEQUENCE [LARGE SCALE GENOMIC DNA]</scope>
    <source>
        <strain evidence="3">mm55</strain>
    </source>
</reference>
<comment type="caution">
    <text evidence="2">The sequence shown here is derived from an EMBL/GenBank/DDBJ whole genome shotgun (WGS) entry which is preliminary data.</text>
</comment>
<gene>
    <name evidence="2" type="ORF">MMYC01_200569</name>
</gene>
<accession>A0A175WJ06</accession>
<dbReference type="OrthoDB" id="10368677at2759"/>
<feature type="compositionally biased region" description="Polar residues" evidence="1">
    <location>
        <begin position="38"/>
        <end position="60"/>
    </location>
</feature>
<dbReference type="Proteomes" id="UP000078237">
    <property type="component" value="Unassembled WGS sequence"/>
</dbReference>